<reference evidence="2" key="1">
    <citation type="submission" date="2023-01" db="EMBL/GenBank/DDBJ databases">
        <title>Genome assembly of the deep-sea coral Lophelia pertusa.</title>
        <authorList>
            <person name="Herrera S."/>
            <person name="Cordes E."/>
        </authorList>
    </citation>
    <scope>NUCLEOTIDE SEQUENCE</scope>
    <source>
        <strain evidence="2">USNM1676648</strain>
        <tissue evidence="2">Polyp</tissue>
    </source>
</reference>
<name>A0A9W9YFW8_9CNID</name>
<evidence type="ECO:0000313" key="2">
    <source>
        <dbReference type="EMBL" id="KAJ7339507.1"/>
    </source>
</evidence>
<feature type="region of interest" description="Disordered" evidence="1">
    <location>
        <begin position="1"/>
        <end position="21"/>
    </location>
</feature>
<evidence type="ECO:0000313" key="3">
    <source>
        <dbReference type="Proteomes" id="UP001163046"/>
    </source>
</evidence>
<proteinExistence type="predicted"/>
<gene>
    <name evidence="2" type="ORF">OS493_005905</name>
</gene>
<feature type="region of interest" description="Disordered" evidence="1">
    <location>
        <begin position="54"/>
        <end position="102"/>
    </location>
</feature>
<protein>
    <submittedName>
        <fullName evidence="2">Uncharacterized protein</fullName>
    </submittedName>
</protein>
<dbReference type="Proteomes" id="UP001163046">
    <property type="component" value="Unassembled WGS sequence"/>
</dbReference>
<dbReference type="EMBL" id="MU827779">
    <property type="protein sequence ID" value="KAJ7339507.1"/>
    <property type="molecule type" value="Genomic_DNA"/>
</dbReference>
<sequence>MLLSHSPLPYSPRADAQTRGPTAIVSQNRVLAEAEVAIVIAGEKNDEVEVTTATVHEDEAKNGEVTNEDATTAGTETKEESEVGAEQTKQRRGQKKAEPKSR</sequence>
<accession>A0A9W9YFW8</accession>
<evidence type="ECO:0000256" key="1">
    <source>
        <dbReference type="SAM" id="MobiDB-lite"/>
    </source>
</evidence>
<dbReference type="AlphaFoldDB" id="A0A9W9YFW8"/>
<keyword evidence="3" id="KW-1185">Reference proteome</keyword>
<feature type="compositionally biased region" description="Polar residues" evidence="1">
    <location>
        <begin position="64"/>
        <end position="75"/>
    </location>
</feature>
<organism evidence="2 3">
    <name type="scientific">Desmophyllum pertusum</name>
    <dbReference type="NCBI Taxonomy" id="174260"/>
    <lineage>
        <taxon>Eukaryota</taxon>
        <taxon>Metazoa</taxon>
        <taxon>Cnidaria</taxon>
        <taxon>Anthozoa</taxon>
        <taxon>Hexacorallia</taxon>
        <taxon>Scleractinia</taxon>
        <taxon>Caryophylliina</taxon>
        <taxon>Caryophylliidae</taxon>
        <taxon>Desmophyllum</taxon>
    </lineage>
</organism>
<comment type="caution">
    <text evidence="2">The sequence shown here is derived from an EMBL/GenBank/DDBJ whole genome shotgun (WGS) entry which is preliminary data.</text>
</comment>